<dbReference type="Pfam" id="PF16732">
    <property type="entry name" value="ComP_DUS"/>
    <property type="match status" value="1"/>
</dbReference>
<evidence type="ECO:0000313" key="3">
    <source>
        <dbReference type="Proteomes" id="UP000248926"/>
    </source>
</evidence>
<dbReference type="Proteomes" id="UP000248926">
    <property type="component" value="Unassembled WGS sequence"/>
</dbReference>
<comment type="caution">
    <text evidence="2">The sequence shown here is derived from an EMBL/GenBank/DDBJ whole genome shotgun (WGS) entry which is preliminary data.</text>
</comment>
<name>A0A328P5E2_9GAMM</name>
<organism evidence="2 3">
    <name type="scientific">Dyella jiangningensis</name>
    <dbReference type="NCBI Taxonomy" id="1379159"/>
    <lineage>
        <taxon>Bacteria</taxon>
        <taxon>Pseudomonadati</taxon>
        <taxon>Pseudomonadota</taxon>
        <taxon>Gammaproteobacteria</taxon>
        <taxon>Lysobacterales</taxon>
        <taxon>Rhodanobacteraceae</taxon>
        <taxon>Dyella</taxon>
    </lineage>
</organism>
<evidence type="ECO:0000313" key="2">
    <source>
        <dbReference type="EMBL" id="RAO75444.1"/>
    </source>
</evidence>
<dbReference type="InterPro" id="IPR031982">
    <property type="entry name" value="PilE-like"/>
</dbReference>
<dbReference type="EMBL" id="NFZS01000004">
    <property type="protein sequence ID" value="RAO75444.1"/>
    <property type="molecule type" value="Genomic_DNA"/>
</dbReference>
<keyword evidence="1" id="KW-0812">Transmembrane</keyword>
<evidence type="ECO:0000256" key="1">
    <source>
        <dbReference type="SAM" id="Phobius"/>
    </source>
</evidence>
<keyword evidence="1" id="KW-1133">Transmembrane helix</keyword>
<sequence>MESEEAMNRRQNARQSRPRSHWGFTLIELLITVAIVAILAAIAVPSYSSYVTKTRRVAGEGCMSEYSNYMERFYTTNLRYDQDAAGNKLAALPALDCSSAQRTGRDYSYTLANLGTSTYTITATPIGAQLSRDTKCGTLTLDQTGARTKSGTGALSDCW</sequence>
<keyword evidence="3" id="KW-1185">Reference proteome</keyword>
<dbReference type="SUPFAM" id="SSF54523">
    <property type="entry name" value="Pili subunits"/>
    <property type="match status" value="1"/>
</dbReference>
<dbReference type="Pfam" id="PF07963">
    <property type="entry name" value="N_methyl"/>
    <property type="match status" value="1"/>
</dbReference>
<proteinExistence type="predicted"/>
<dbReference type="AlphaFoldDB" id="A0A328P5E2"/>
<feature type="transmembrane region" description="Helical" evidence="1">
    <location>
        <begin position="21"/>
        <end position="44"/>
    </location>
</feature>
<dbReference type="GO" id="GO:0043683">
    <property type="term" value="P:type IV pilus assembly"/>
    <property type="evidence" value="ECO:0007669"/>
    <property type="project" value="InterPro"/>
</dbReference>
<dbReference type="NCBIfam" id="TIGR02532">
    <property type="entry name" value="IV_pilin_GFxxxE"/>
    <property type="match status" value="1"/>
</dbReference>
<dbReference type="InterPro" id="IPR045584">
    <property type="entry name" value="Pilin-like"/>
</dbReference>
<reference evidence="2 3" key="1">
    <citation type="journal article" date="2018" name="Genet. Mol. Biol.">
        <title>The genome sequence of Dyella jiangningensis FCAV SCS01 from a lignocellulose-decomposing microbial consortium metagenome reveals potential for biotechnological applications.</title>
        <authorList>
            <person name="Desiderato J.G."/>
            <person name="Alvarenga D.O."/>
            <person name="Constancio M.T.L."/>
            <person name="Alves L.M.C."/>
            <person name="Varani A.M."/>
        </authorList>
    </citation>
    <scope>NUCLEOTIDE SEQUENCE [LARGE SCALE GENOMIC DNA]</scope>
    <source>
        <strain evidence="2 3">FCAV SCS01</strain>
    </source>
</reference>
<gene>
    <name evidence="2" type="ORF">CA260_15315</name>
</gene>
<keyword evidence="1" id="KW-0472">Membrane</keyword>
<dbReference type="InterPro" id="IPR012902">
    <property type="entry name" value="N_methyl_site"/>
</dbReference>
<dbReference type="Gene3D" id="3.30.700.10">
    <property type="entry name" value="Glycoprotein, Type 4 Pilin"/>
    <property type="match status" value="1"/>
</dbReference>
<protein>
    <submittedName>
        <fullName evidence="2">Pilus assembly protein PilE</fullName>
    </submittedName>
</protein>
<accession>A0A328P5E2</accession>